<feature type="signal peptide" evidence="5">
    <location>
        <begin position="1"/>
        <end position="15"/>
    </location>
</feature>
<evidence type="ECO:0000256" key="4">
    <source>
        <dbReference type="RuleBase" id="RU361153"/>
    </source>
</evidence>
<feature type="non-terminal residue" evidence="7">
    <location>
        <position position="1"/>
    </location>
</feature>
<reference evidence="7" key="1">
    <citation type="submission" date="2021-02" db="EMBL/GenBank/DDBJ databases">
        <authorList>
            <person name="Dougan E. K."/>
            <person name="Rhodes N."/>
            <person name="Thang M."/>
            <person name="Chan C."/>
        </authorList>
    </citation>
    <scope>NUCLEOTIDE SEQUENCE</scope>
</reference>
<dbReference type="AlphaFoldDB" id="A0A813LD30"/>
<evidence type="ECO:0000256" key="5">
    <source>
        <dbReference type="SAM" id="SignalP"/>
    </source>
</evidence>
<evidence type="ECO:0000256" key="2">
    <source>
        <dbReference type="ARBA" id="ARBA00022801"/>
    </source>
</evidence>
<evidence type="ECO:0000256" key="1">
    <source>
        <dbReference type="ARBA" id="ARBA00005641"/>
    </source>
</evidence>
<keyword evidence="3 4" id="KW-0326">Glycosidase</keyword>
<keyword evidence="2 4" id="KW-0378">Hydrolase</keyword>
<proteinExistence type="inferred from homology"/>
<dbReference type="InterPro" id="IPR001547">
    <property type="entry name" value="Glyco_hydro_5"/>
</dbReference>
<accession>A0A813LD30</accession>
<organism evidence="7 8">
    <name type="scientific">Polarella glacialis</name>
    <name type="common">Dinoflagellate</name>
    <dbReference type="NCBI Taxonomy" id="89957"/>
    <lineage>
        <taxon>Eukaryota</taxon>
        <taxon>Sar</taxon>
        <taxon>Alveolata</taxon>
        <taxon>Dinophyceae</taxon>
        <taxon>Suessiales</taxon>
        <taxon>Suessiaceae</taxon>
        <taxon>Polarella</taxon>
    </lineage>
</organism>
<evidence type="ECO:0000313" key="8">
    <source>
        <dbReference type="Proteomes" id="UP000626109"/>
    </source>
</evidence>
<dbReference type="InterPro" id="IPR017853">
    <property type="entry name" value="GH"/>
</dbReference>
<dbReference type="PANTHER" id="PTHR31308:SF3">
    <property type="entry name" value="ENDOGLYCOCERAMIDASE"/>
    <property type="match status" value="1"/>
</dbReference>
<feature type="domain" description="Glycoside hydrolase family 5" evidence="6">
    <location>
        <begin position="90"/>
        <end position="155"/>
    </location>
</feature>
<name>A0A813LD30_POLGL</name>
<dbReference type="GO" id="GO:0000272">
    <property type="term" value="P:polysaccharide catabolic process"/>
    <property type="evidence" value="ECO:0007669"/>
    <property type="project" value="InterPro"/>
</dbReference>
<dbReference type="PANTHER" id="PTHR31308">
    <property type="match status" value="1"/>
</dbReference>
<sequence length="449" mass="49924">AALLLFLLEAPSVPASLRSAGVLTAAFEPKPALLRTVTSDRRHFIDASTKDVLVMKGPNVVVKGPPWFPAVSGDSICNDTPFASCTTFNKHDAKHIKDMGWNTIRLGVTWAGAQPTSEQKLDEDWLAKLHAILDLCHSYGIHVLLDPHQDAVGSATCGFGVPQWFSKLATPDEIGKPLQTSALWHLAGKNLKAFPNGTCGSEDTETWSLFAGADDYNLRNPCCLLNNADGWQQLEFTEQAQATWHYLFDEEGGRRHYVAFIRLLARAVRARPAAFGIELYNEPFDINAEAMFKTWQECYQAIQEEVPGMLVGIVDVGEGANSWWQTLITPWRAYWLRRQDYLFFAFHWYGMPSSPTDAIKHVGDYSWLWKMPALLTEFSDCGMQELTEKAGIGWLYWHYSQYCDTAPSPQCGHGKSDCSFGACITGWGSGNSSRQCHPGLSTSQSSLTI</sequence>
<dbReference type="EMBL" id="CAJNNW010035143">
    <property type="protein sequence ID" value="CAE8725910.1"/>
    <property type="molecule type" value="Genomic_DNA"/>
</dbReference>
<dbReference type="InterPro" id="IPR052066">
    <property type="entry name" value="Glycosphingolipid_Hydrolases"/>
</dbReference>
<feature type="chain" id="PRO_5032401071" description="Glycoside hydrolase family 5 domain-containing protein" evidence="5">
    <location>
        <begin position="16"/>
        <end position="449"/>
    </location>
</feature>
<dbReference type="Gene3D" id="3.20.20.80">
    <property type="entry name" value="Glycosidases"/>
    <property type="match status" value="1"/>
</dbReference>
<gene>
    <name evidence="7" type="ORF">PGLA2088_LOCUS44314</name>
</gene>
<protein>
    <recommendedName>
        <fullName evidence="6">Glycoside hydrolase family 5 domain-containing protein</fullName>
    </recommendedName>
</protein>
<keyword evidence="5" id="KW-0732">Signal</keyword>
<dbReference type="Pfam" id="PF00150">
    <property type="entry name" value="Cellulase"/>
    <property type="match status" value="1"/>
</dbReference>
<comment type="similarity">
    <text evidence="1 4">Belongs to the glycosyl hydrolase 5 (cellulase A) family.</text>
</comment>
<evidence type="ECO:0000259" key="6">
    <source>
        <dbReference type="Pfam" id="PF00150"/>
    </source>
</evidence>
<evidence type="ECO:0000256" key="3">
    <source>
        <dbReference type="ARBA" id="ARBA00023295"/>
    </source>
</evidence>
<comment type="caution">
    <text evidence="7">The sequence shown here is derived from an EMBL/GenBank/DDBJ whole genome shotgun (WGS) entry which is preliminary data.</text>
</comment>
<evidence type="ECO:0000313" key="7">
    <source>
        <dbReference type="EMBL" id="CAE8725910.1"/>
    </source>
</evidence>
<dbReference type="SUPFAM" id="SSF51445">
    <property type="entry name" value="(Trans)glycosidases"/>
    <property type="match status" value="1"/>
</dbReference>
<dbReference type="GO" id="GO:0004553">
    <property type="term" value="F:hydrolase activity, hydrolyzing O-glycosyl compounds"/>
    <property type="evidence" value="ECO:0007669"/>
    <property type="project" value="InterPro"/>
</dbReference>
<dbReference type="Proteomes" id="UP000626109">
    <property type="component" value="Unassembled WGS sequence"/>
</dbReference>